<sequence length="479" mass="54149">MNDGAIYNEEDNDATQPVSSPGNSALLEDVARDCFLRDKVVKFRCPLRAGRLFELTPLTSQINRLDKVNNNDDGDEVTKSSINETLAVTETAKEGNVAVIDISYQKNRVTWNDASEQLCQMEDVSFDAYLNTSANTAMFKLHAYVILRGGKGKSNKQAVYLYIYPERVQAIKYNVYHNPQPSASKTFQPRHYSLCISMTQAPDLIRPKGRPLDSKGKTKTRLHLIEDLASVTEFIVHLDSSNAVLSKPDFDLLEKTFSGDRPEGRPRTDLPRANPATLYAGNGGEIAEKNEFMHNAESPPPYAGSASNAQSSKKRRRADYCDEDSSGVARVLVLLKDVVCRLDNIESRIDSRFDDMESRVSGLEQYIKDNLRDVLDNGRSPCRYGTEERQEIYEEMTNQIESCTEDLKWNCQDAINEMEKESGRILTQMREDLKEDLEEEVRQSSDDALDNIDRAIDDRVRETLKSATIRFDGTFGLEF</sequence>
<organism evidence="2 3">
    <name type="scientific">Trichoderma gamsii</name>
    <dbReference type="NCBI Taxonomy" id="398673"/>
    <lineage>
        <taxon>Eukaryota</taxon>
        <taxon>Fungi</taxon>
        <taxon>Dikarya</taxon>
        <taxon>Ascomycota</taxon>
        <taxon>Pezizomycotina</taxon>
        <taxon>Sordariomycetes</taxon>
        <taxon>Hypocreomycetidae</taxon>
        <taxon>Hypocreales</taxon>
        <taxon>Hypocreaceae</taxon>
        <taxon>Trichoderma</taxon>
    </lineage>
</organism>
<name>A0A2P4ZZG4_9HYPO</name>
<feature type="region of interest" description="Disordered" evidence="1">
    <location>
        <begin position="1"/>
        <end position="23"/>
    </location>
</feature>
<dbReference type="RefSeq" id="XP_018660036.2">
    <property type="nucleotide sequence ID" value="XM_018806743.2"/>
</dbReference>
<dbReference type="EMBL" id="JPDN02000003">
    <property type="protein sequence ID" value="PON29694.1"/>
    <property type="molecule type" value="Genomic_DNA"/>
</dbReference>
<evidence type="ECO:0000313" key="2">
    <source>
        <dbReference type="EMBL" id="PON29694.1"/>
    </source>
</evidence>
<dbReference type="AlphaFoldDB" id="A0A2P4ZZG4"/>
<gene>
    <name evidence="2" type="ORF">TGAM01_v201060</name>
</gene>
<evidence type="ECO:0000313" key="3">
    <source>
        <dbReference type="Proteomes" id="UP000054821"/>
    </source>
</evidence>
<protein>
    <submittedName>
        <fullName evidence="2">Uncharacterized protein</fullName>
    </submittedName>
</protein>
<proteinExistence type="predicted"/>
<feature type="region of interest" description="Disordered" evidence="1">
    <location>
        <begin position="256"/>
        <end position="281"/>
    </location>
</feature>
<dbReference type="GeneID" id="29986826"/>
<accession>A0A2P4ZZG4</accession>
<evidence type="ECO:0000256" key="1">
    <source>
        <dbReference type="SAM" id="MobiDB-lite"/>
    </source>
</evidence>
<feature type="compositionally biased region" description="Basic and acidic residues" evidence="1">
    <location>
        <begin position="256"/>
        <end position="270"/>
    </location>
</feature>
<dbReference type="STRING" id="398673.A0A2P4ZZG4"/>
<comment type="caution">
    <text evidence="2">The sequence shown here is derived from an EMBL/GenBank/DDBJ whole genome shotgun (WGS) entry which is preliminary data.</text>
</comment>
<feature type="region of interest" description="Disordered" evidence="1">
    <location>
        <begin position="294"/>
        <end position="320"/>
    </location>
</feature>
<keyword evidence="3" id="KW-1185">Reference proteome</keyword>
<dbReference type="Proteomes" id="UP000054821">
    <property type="component" value="Unassembled WGS sequence"/>
</dbReference>
<reference evidence="2 3" key="1">
    <citation type="journal article" date="2016" name="Genome Announc.">
        <title>Draft Whole-Genome Sequence of Trichoderma gamsii T6085, a Promising Biocontrol Agent of Fusarium Head Blight on Wheat.</title>
        <authorList>
            <person name="Baroncelli R."/>
            <person name="Zapparata A."/>
            <person name="Piaggeschi G."/>
            <person name="Sarrocco S."/>
            <person name="Vannacci G."/>
        </authorList>
    </citation>
    <scope>NUCLEOTIDE SEQUENCE [LARGE SCALE GENOMIC DNA]</scope>
    <source>
        <strain evidence="2 3">T6085</strain>
    </source>
</reference>
<feature type="compositionally biased region" description="Polar residues" evidence="1">
    <location>
        <begin position="14"/>
        <end position="23"/>
    </location>
</feature>